<organism evidence="2 3">
    <name type="scientific">Schizopora paradoxa</name>
    <dbReference type="NCBI Taxonomy" id="27342"/>
    <lineage>
        <taxon>Eukaryota</taxon>
        <taxon>Fungi</taxon>
        <taxon>Dikarya</taxon>
        <taxon>Basidiomycota</taxon>
        <taxon>Agaricomycotina</taxon>
        <taxon>Agaricomycetes</taxon>
        <taxon>Hymenochaetales</taxon>
        <taxon>Schizoporaceae</taxon>
        <taxon>Schizopora</taxon>
    </lineage>
</organism>
<feature type="compositionally biased region" description="Basic and acidic residues" evidence="1">
    <location>
        <begin position="267"/>
        <end position="277"/>
    </location>
</feature>
<feature type="compositionally biased region" description="Low complexity" evidence="1">
    <location>
        <begin position="164"/>
        <end position="175"/>
    </location>
</feature>
<feature type="compositionally biased region" description="Polar residues" evidence="1">
    <location>
        <begin position="100"/>
        <end position="131"/>
    </location>
</feature>
<proteinExistence type="predicted"/>
<dbReference type="Proteomes" id="UP000053477">
    <property type="component" value="Unassembled WGS sequence"/>
</dbReference>
<feature type="compositionally biased region" description="Polar residues" evidence="1">
    <location>
        <begin position="176"/>
        <end position="189"/>
    </location>
</feature>
<accession>A0A0H2RBE6</accession>
<feature type="region of interest" description="Disordered" evidence="1">
    <location>
        <begin position="244"/>
        <end position="292"/>
    </location>
</feature>
<evidence type="ECO:0000313" key="2">
    <source>
        <dbReference type="EMBL" id="KLO06833.1"/>
    </source>
</evidence>
<keyword evidence="3" id="KW-1185">Reference proteome</keyword>
<dbReference type="InParanoid" id="A0A0H2RBE6"/>
<feature type="region of interest" description="Disordered" evidence="1">
    <location>
        <begin position="164"/>
        <end position="189"/>
    </location>
</feature>
<feature type="region of interest" description="Disordered" evidence="1">
    <location>
        <begin position="202"/>
        <end position="225"/>
    </location>
</feature>
<name>A0A0H2RBE6_9AGAM</name>
<protein>
    <submittedName>
        <fullName evidence="2">Uncharacterized protein</fullName>
    </submittedName>
</protein>
<gene>
    <name evidence="2" type="ORF">SCHPADRAFT_945763</name>
</gene>
<dbReference type="EMBL" id="KQ086178">
    <property type="protein sequence ID" value="KLO06833.1"/>
    <property type="molecule type" value="Genomic_DNA"/>
</dbReference>
<evidence type="ECO:0000256" key="1">
    <source>
        <dbReference type="SAM" id="MobiDB-lite"/>
    </source>
</evidence>
<dbReference type="AlphaFoldDB" id="A0A0H2RBE6"/>
<feature type="region of interest" description="Disordered" evidence="1">
    <location>
        <begin position="95"/>
        <end position="131"/>
    </location>
</feature>
<sequence length="316" mass="33044">MSTSEKRAMMPLINANYDPVTSVNVTSKPADPTTEAMLQFSVAEGVGASKTYVFKAQGVSEFSVTFQMQPRPPQYIAPQIPPGVIEDQTAERLNDVSPPKQASANPRKSEATSKQTTPVLHSHLTSVRSNSNARLASEVAVDGGSDAAKQLSIMSLGGYQESLMSEQKSSSSPPQITSAGALSSRPSTTSLFGEVKAPRRSNSLFGISQPSTNGTGLFTSQKTSSETTPVTSSFFGAASAAAPKQAPPLSSISPSSSTNATNATVGKEIKTPNKPDSEAGLGFPMKPSSTSSGVLDFPILSPEKLHYGAPQLLILY</sequence>
<evidence type="ECO:0000313" key="3">
    <source>
        <dbReference type="Proteomes" id="UP000053477"/>
    </source>
</evidence>
<reference evidence="2 3" key="1">
    <citation type="submission" date="2015-04" db="EMBL/GenBank/DDBJ databases">
        <title>Complete genome sequence of Schizopora paradoxa KUC8140, a cosmopolitan wood degrader in East Asia.</title>
        <authorList>
            <consortium name="DOE Joint Genome Institute"/>
            <person name="Min B."/>
            <person name="Park H."/>
            <person name="Jang Y."/>
            <person name="Kim J.-J."/>
            <person name="Kim K.H."/>
            <person name="Pangilinan J."/>
            <person name="Lipzen A."/>
            <person name="Riley R."/>
            <person name="Grigoriev I.V."/>
            <person name="Spatafora J.W."/>
            <person name="Choi I.-G."/>
        </authorList>
    </citation>
    <scope>NUCLEOTIDE SEQUENCE [LARGE SCALE GENOMIC DNA]</scope>
    <source>
        <strain evidence="2 3">KUC8140</strain>
    </source>
</reference>
<feature type="compositionally biased region" description="Low complexity" evidence="1">
    <location>
        <begin position="244"/>
        <end position="264"/>
    </location>
</feature>